<dbReference type="GO" id="GO:0051536">
    <property type="term" value="F:iron-sulfur cluster binding"/>
    <property type="evidence" value="ECO:0007669"/>
    <property type="project" value="InterPro"/>
</dbReference>
<organism evidence="2">
    <name type="scientific">marine sediment metagenome</name>
    <dbReference type="NCBI Taxonomy" id="412755"/>
    <lineage>
        <taxon>unclassified sequences</taxon>
        <taxon>metagenomes</taxon>
        <taxon>ecological metagenomes</taxon>
    </lineage>
</organism>
<dbReference type="EMBL" id="BARS01038202">
    <property type="protein sequence ID" value="GAG19913.1"/>
    <property type="molecule type" value="Genomic_DNA"/>
</dbReference>
<sequence length="114" mass="12478">HPRNLGEIKNPDGVATVGNPVCGDIMRLFIKVEKKKGKEYIKDIRFQTLGCGAAIATSSIITTMVKGKPLTEAEKITKKAIAEALDGLPPVKMHCSFLAADVLKKAIENYRKKR</sequence>
<gene>
    <name evidence="2" type="ORF">S01H1_58476</name>
</gene>
<feature type="non-terminal residue" evidence="2">
    <location>
        <position position="1"/>
    </location>
</feature>
<comment type="caution">
    <text evidence="2">The sequence shown here is derived from an EMBL/GenBank/DDBJ whole genome shotgun (WGS) entry which is preliminary data.</text>
</comment>
<reference evidence="2" key="1">
    <citation type="journal article" date="2014" name="Front. Microbiol.">
        <title>High frequency of phylogenetically diverse reductive dehalogenase-homologous genes in deep subseafloor sedimentary metagenomes.</title>
        <authorList>
            <person name="Kawai M."/>
            <person name="Futagami T."/>
            <person name="Toyoda A."/>
            <person name="Takaki Y."/>
            <person name="Nishi S."/>
            <person name="Hori S."/>
            <person name="Arai W."/>
            <person name="Tsubouchi T."/>
            <person name="Morono Y."/>
            <person name="Uchiyama I."/>
            <person name="Ito T."/>
            <person name="Fujiyama A."/>
            <person name="Inagaki F."/>
            <person name="Takami H."/>
        </authorList>
    </citation>
    <scope>NUCLEOTIDE SEQUENCE</scope>
    <source>
        <strain evidence="2">Expedition CK06-06</strain>
    </source>
</reference>
<protein>
    <recommendedName>
        <fullName evidence="1">NIF system FeS cluster assembly NifU N-terminal domain-containing protein</fullName>
    </recommendedName>
</protein>
<feature type="domain" description="NIF system FeS cluster assembly NifU N-terminal" evidence="1">
    <location>
        <begin position="1"/>
        <end position="114"/>
    </location>
</feature>
<dbReference type="GO" id="GO:0016226">
    <property type="term" value="P:iron-sulfur cluster assembly"/>
    <property type="evidence" value="ECO:0007669"/>
    <property type="project" value="InterPro"/>
</dbReference>
<dbReference type="InterPro" id="IPR002871">
    <property type="entry name" value="NIF_FeS_clus_asmbl_NifU_N"/>
</dbReference>
<dbReference type="Gene3D" id="3.90.1010.10">
    <property type="match status" value="1"/>
</dbReference>
<dbReference type="SUPFAM" id="SSF82649">
    <property type="entry name" value="SufE/NifU"/>
    <property type="match status" value="1"/>
</dbReference>
<accession>X0W5M0</accession>
<dbReference type="Pfam" id="PF01592">
    <property type="entry name" value="NifU_N"/>
    <property type="match status" value="1"/>
</dbReference>
<evidence type="ECO:0000313" key="2">
    <source>
        <dbReference type="EMBL" id="GAG19913.1"/>
    </source>
</evidence>
<dbReference type="CDD" id="cd06664">
    <property type="entry name" value="IscU_like"/>
    <property type="match status" value="1"/>
</dbReference>
<evidence type="ECO:0000259" key="1">
    <source>
        <dbReference type="Pfam" id="PF01592"/>
    </source>
</evidence>
<dbReference type="PANTHER" id="PTHR10093">
    <property type="entry name" value="IRON-SULFUR CLUSTER ASSEMBLY ENZYME NIFU HOMOLOG"/>
    <property type="match status" value="1"/>
</dbReference>
<dbReference type="AlphaFoldDB" id="X0W5M0"/>
<proteinExistence type="predicted"/>
<name>X0W5M0_9ZZZZ</name>
<dbReference type="GO" id="GO:0005506">
    <property type="term" value="F:iron ion binding"/>
    <property type="evidence" value="ECO:0007669"/>
    <property type="project" value="InterPro"/>
</dbReference>